<keyword evidence="2" id="KW-1185">Reference proteome</keyword>
<dbReference type="AlphaFoldDB" id="A0A1G6W838"/>
<reference evidence="2" key="1">
    <citation type="submission" date="2016-10" db="EMBL/GenBank/DDBJ databases">
        <authorList>
            <person name="Varghese N."/>
            <person name="Submissions S."/>
        </authorList>
    </citation>
    <scope>NUCLEOTIDE SEQUENCE [LARGE SCALE GENOMIC DNA]</scope>
    <source>
        <strain evidence="2">DSM 26382</strain>
    </source>
</reference>
<dbReference type="Pfam" id="PF09630">
    <property type="entry name" value="DUF2024"/>
    <property type="match status" value="1"/>
</dbReference>
<accession>A0A1G6W838</accession>
<gene>
    <name evidence="1" type="ORF">SAMN05216576_12327</name>
</gene>
<dbReference type="GeneID" id="83643111"/>
<name>A0A1G6W838_9GAMM</name>
<dbReference type="InterPro" id="IPR018592">
    <property type="entry name" value="DUF2024"/>
</dbReference>
<protein>
    <submittedName>
        <fullName evidence="1">Uncharacterized protein</fullName>
    </submittedName>
</protein>
<dbReference type="Proteomes" id="UP000199467">
    <property type="component" value="Unassembled WGS sequence"/>
</dbReference>
<dbReference type="EMBL" id="FMZQ01000023">
    <property type="protein sequence ID" value="SDD62110.1"/>
    <property type="molecule type" value="Genomic_DNA"/>
</dbReference>
<sequence length="84" mass="9524">MKVNVFDTHVRTRDGRYLHFDVLIEGNDQGRANQFAQDWMAERGLQGDDIEQSRCQFCHSEPAHPEVAAAISSKGYFIIPLQGC</sequence>
<dbReference type="Gene3D" id="3.10.510.10">
    <property type="entry name" value="NE1680-like"/>
    <property type="match status" value="1"/>
</dbReference>
<proteinExistence type="predicted"/>
<evidence type="ECO:0000313" key="1">
    <source>
        <dbReference type="EMBL" id="SDD62110.1"/>
    </source>
</evidence>
<dbReference type="RefSeq" id="WP_017675261.1">
    <property type="nucleotide sequence ID" value="NZ_FMZQ01000023.1"/>
</dbReference>
<evidence type="ECO:0000313" key="2">
    <source>
        <dbReference type="Proteomes" id="UP000199467"/>
    </source>
</evidence>
<dbReference type="InterPro" id="IPR023122">
    <property type="entry name" value="NE1680-like_sf"/>
</dbReference>
<organism evidence="1 2">
    <name type="scientific">Ectopseudomonas chengduensis</name>
    <dbReference type="NCBI Taxonomy" id="489632"/>
    <lineage>
        <taxon>Bacteria</taxon>
        <taxon>Pseudomonadati</taxon>
        <taxon>Pseudomonadota</taxon>
        <taxon>Gammaproteobacteria</taxon>
        <taxon>Pseudomonadales</taxon>
        <taxon>Pseudomonadaceae</taxon>
        <taxon>Ectopseudomonas</taxon>
    </lineage>
</organism>
<dbReference type="SUPFAM" id="SSF160766">
    <property type="entry name" value="NE1680-like"/>
    <property type="match status" value="1"/>
</dbReference>